<dbReference type="InterPro" id="IPR016181">
    <property type="entry name" value="Acyl_CoA_acyltransferase"/>
</dbReference>
<dbReference type="AlphaFoldDB" id="A0A917Z5E2"/>
<organism evidence="2 3">
    <name type="scientific">Bowmanella pacifica</name>
    <dbReference type="NCBI Taxonomy" id="502051"/>
    <lineage>
        <taxon>Bacteria</taxon>
        <taxon>Pseudomonadati</taxon>
        <taxon>Pseudomonadota</taxon>
        <taxon>Gammaproteobacteria</taxon>
        <taxon>Alteromonadales</taxon>
        <taxon>Alteromonadaceae</taxon>
        <taxon>Bowmanella</taxon>
    </lineage>
</organism>
<name>A0A917Z5E2_9ALTE</name>
<evidence type="ECO:0000259" key="1">
    <source>
        <dbReference type="PROSITE" id="PS51186"/>
    </source>
</evidence>
<proteinExistence type="predicted"/>
<accession>A0A917Z5E2</accession>
<dbReference type="RefSeq" id="WP_188698060.1">
    <property type="nucleotide sequence ID" value="NZ_BMLS01000007.1"/>
</dbReference>
<reference evidence="2" key="2">
    <citation type="submission" date="2020-09" db="EMBL/GenBank/DDBJ databases">
        <authorList>
            <person name="Sun Q."/>
            <person name="Zhou Y."/>
        </authorList>
    </citation>
    <scope>NUCLEOTIDE SEQUENCE</scope>
    <source>
        <strain evidence="2">CGMCC 1.7086</strain>
    </source>
</reference>
<evidence type="ECO:0000313" key="2">
    <source>
        <dbReference type="EMBL" id="GGO73555.1"/>
    </source>
</evidence>
<comment type="caution">
    <text evidence="2">The sequence shown here is derived from an EMBL/GenBank/DDBJ whole genome shotgun (WGS) entry which is preliminary data.</text>
</comment>
<dbReference type="Proteomes" id="UP000606935">
    <property type="component" value="Unassembled WGS sequence"/>
</dbReference>
<gene>
    <name evidence="2" type="ORF">GCM10010982_34320</name>
</gene>
<dbReference type="SUPFAM" id="SSF55729">
    <property type="entry name" value="Acyl-CoA N-acyltransferases (Nat)"/>
    <property type="match status" value="1"/>
</dbReference>
<evidence type="ECO:0000313" key="3">
    <source>
        <dbReference type="Proteomes" id="UP000606935"/>
    </source>
</evidence>
<dbReference type="Pfam" id="PF13673">
    <property type="entry name" value="Acetyltransf_10"/>
    <property type="match status" value="1"/>
</dbReference>
<dbReference type="EMBL" id="BMLS01000007">
    <property type="protein sequence ID" value="GGO73555.1"/>
    <property type="molecule type" value="Genomic_DNA"/>
</dbReference>
<keyword evidence="3" id="KW-1185">Reference proteome</keyword>
<dbReference type="InterPro" id="IPR000182">
    <property type="entry name" value="GNAT_dom"/>
</dbReference>
<dbReference type="PROSITE" id="PS51186">
    <property type="entry name" value="GNAT"/>
    <property type="match status" value="1"/>
</dbReference>
<sequence>MKVEWRWCKFQQLQLLELQAVFALRQQVFIVEQQSIYTDIDGLDAESWHLLGESENGELLAYARLRGDKKQGCYKFERIVLAPPARGCGAGATLMQQLLDKAAELAEFPQLKLSAQSHLQSFYSKWQFVGEGAEYDDGGILHRDMQRPLFSS</sequence>
<dbReference type="GO" id="GO:0016747">
    <property type="term" value="F:acyltransferase activity, transferring groups other than amino-acyl groups"/>
    <property type="evidence" value="ECO:0007669"/>
    <property type="project" value="InterPro"/>
</dbReference>
<dbReference type="CDD" id="cd04301">
    <property type="entry name" value="NAT_SF"/>
    <property type="match status" value="1"/>
</dbReference>
<reference evidence="2" key="1">
    <citation type="journal article" date="2014" name="Int. J. Syst. Evol. Microbiol.">
        <title>Complete genome sequence of Corynebacterium casei LMG S-19264T (=DSM 44701T), isolated from a smear-ripened cheese.</title>
        <authorList>
            <consortium name="US DOE Joint Genome Institute (JGI-PGF)"/>
            <person name="Walter F."/>
            <person name="Albersmeier A."/>
            <person name="Kalinowski J."/>
            <person name="Ruckert C."/>
        </authorList>
    </citation>
    <scope>NUCLEOTIDE SEQUENCE</scope>
    <source>
        <strain evidence="2">CGMCC 1.7086</strain>
    </source>
</reference>
<protein>
    <submittedName>
        <fullName evidence="2">GNAT family N-acetyltransferase</fullName>
    </submittedName>
</protein>
<dbReference type="Gene3D" id="3.40.630.30">
    <property type="match status" value="1"/>
</dbReference>
<feature type="domain" description="N-acetyltransferase" evidence="1">
    <location>
        <begin position="8"/>
        <end position="150"/>
    </location>
</feature>